<dbReference type="Proteomes" id="UP000000844">
    <property type="component" value="Chromosome"/>
</dbReference>
<evidence type="ECO:0000256" key="1">
    <source>
        <dbReference type="ARBA" id="ARBA00022801"/>
    </source>
</evidence>
<sequence length="591" mass="63849">MKRRSLFSGAALVAGSPILLGMPQAAAAFDPSGFEGTAGPPTITPEDLRFRPRRLRPGSAHSAGLLKEYVDRIVPDTAAFMKPGGPERPRPSHPGFVVLAARDGVIVTHEAGGHALRYASYDGATDTAVELPDADKVAMTKDTIFDVASMSKLFTSMVATQLAASGDLDLDATVAGYLPEFAAVDPAKAPITVKQLLTHISGMRSWLPLYAEPDNPSRLRAIYKSPLRREPGSGYEYSDLNLITLSAIIESITGSTLDVEVAERITKPLGLSDTGYNPAASEVHRIAATEFQPGLGRGMIRGRVHDENAWSFGGVAGHAGVFSTARDIAIFAQTILNGGSYGSTRLLSRDWVRALLTNYNTSFPPEAGRGLGWQIDQRFYMDGLSSPVSAGHTGFTGTCVVIDPIAGSLYVLLTNRVHPTRNWGTDSVYRRAGARDLARAVAVRPRHREAWYAPAVPASLSLGFDEPLDATTASFALWYDTDPTALVELQSSTDGEQWTKVELKLSADGHDWVSDSLSGFEGRQWLSVRAKLPSGTTGLRWHHNGGDGSRRGRGVYVDKVRLRRDGDTIFDSERPSDAARFQPEGWTLSRD</sequence>
<proteinExistence type="predicted"/>
<accession>D3PV20</accession>
<dbReference type="EMBL" id="CP001778">
    <property type="protein sequence ID" value="ADD41073.1"/>
    <property type="molecule type" value="Genomic_DNA"/>
</dbReference>
<dbReference type="KEGG" id="sna:Snas_1366"/>
<dbReference type="OrthoDB" id="9809635at2"/>
<gene>
    <name evidence="4" type="ordered locus">Snas_1366</name>
</gene>
<dbReference type="SUPFAM" id="SSF56601">
    <property type="entry name" value="beta-lactamase/transpeptidase-like"/>
    <property type="match status" value="1"/>
</dbReference>
<reference evidence="4 5" key="1">
    <citation type="journal article" date="2009" name="Stand. Genomic Sci.">
        <title>Complete genome sequence of Stackebrandtia nassauensis type strain (LLR-40K-21).</title>
        <authorList>
            <person name="Munk C."/>
            <person name="Lapidus A."/>
            <person name="Copeland A."/>
            <person name="Jando M."/>
            <person name="Mayilraj S."/>
            <person name="Glavina Del Rio T."/>
            <person name="Nolan M."/>
            <person name="Chen F."/>
            <person name="Lucas S."/>
            <person name="Tice H."/>
            <person name="Cheng J.F."/>
            <person name="Han C."/>
            <person name="Detter J.C."/>
            <person name="Bruce D."/>
            <person name="Goodwin L."/>
            <person name="Chain P."/>
            <person name="Pitluck S."/>
            <person name="Goker M."/>
            <person name="Ovchinikova G."/>
            <person name="Pati A."/>
            <person name="Ivanova N."/>
            <person name="Mavromatis K."/>
            <person name="Chen A."/>
            <person name="Palaniappan K."/>
            <person name="Land M."/>
            <person name="Hauser L."/>
            <person name="Chang Y.J."/>
            <person name="Jeffries C.D."/>
            <person name="Bristow J."/>
            <person name="Eisen J.A."/>
            <person name="Markowitz V."/>
            <person name="Hugenholtz P."/>
            <person name="Kyrpides N.C."/>
            <person name="Klenk H.P."/>
        </authorList>
    </citation>
    <scope>NUCLEOTIDE SEQUENCE [LARGE SCALE GENOMIC DNA]</scope>
    <source>
        <strain evidence="5">DSM 44728 / CIP 108903 / NRRL B-16338 / NBRC 102104 / LLR-40K-21</strain>
    </source>
</reference>
<dbReference type="InterPro" id="IPR001466">
    <property type="entry name" value="Beta-lactam-related"/>
</dbReference>
<dbReference type="InterPro" id="IPR050789">
    <property type="entry name" value="Diverse_Enzym_Activities"/>
</dbReference>
<dbReference type="InterPro" id="IPR012338">
    <property type="entry name" value="Beta-lactam/transpept-like"/>
</dbReference>
<organism evidence="4 5">
    <name type="scientific">Stackebrandtia nassauensis (strain DSM 44728 / CIP 108903 / NRRL B-16338 / NBRC 102104 / LLR-40K-21)</name>
    <dbReference type="NCBI Taxonomy" id="446470"/>
    <lineage>
        <taxon>Bacteria</taxon>
        <taxon>Bacillati</taxon>
        <taxon>Actinomycetota</taxon>
        <taxon>Actinomycetes</taxon>
        <taxon>Glycomycetales</taxon>
        <taxon>Glycomycetaceae</taxon>
        <taxon>Stackebrandtia</taxon>
    </lineage>
</organism>
<dbReference type="STRING" id="446470.Snas_1366"/>
<dbReference type="Gene3D" id="3.40.710.10">
    <property type="entry name" value="DD-peptidase/beta-lactamase superfamily"/>
    <property type="match status" value="1"/>
</dbReference>
<dbReference type="AlphaFoldDB" id="D3PV20"/>
<evidence type="ECO:0000256" key="2">
    <source>
        <dbReference type="SAM" id="SignalP"/>
    </source>
</evidence>
<dbReference type="GO" id="GO:0016787">
    <property type="term" value="F:hydrolase activity"/>
    <property type="evidence" value="ECO:0007669"/>
    <property type="project" value="UniProtKB-KW"/>
</dbReference>
<dbReference type="PANTHER" id="PTHR43283:SF11">
    <property type="entry name" value="BETA-LACTAMASE-RELATED DOMAIN-CONTAINING PROTEIN"/>
    <property type="match status" value="1"/>
</dbReference>
<dbReference type="PANTHER" id="PTHR43283">
    <property type="entry name" value="BETA-LACTAMASE-RELATED"/>
    <property type="match status" value="1"/>
</dbReference>
<dbReference type="HOGENOM" id="CLU_020027_1_3_11"/>
<keyword evidence="5" id="KW-1185">Reference proteome</keyword>
<protein>
    <submittedName>
        <fullName evidence="4">Beta-lactamase</fullName>
    </submittedName>
</protein>
<keyword evidence="1" id="KW-0378">Hydrolase</keyword>
<feature type="domain" description="Beta-lactamase-related" evidence="3">
    <location>
        <begin position="92"/>
        <end position="431"/>
    </location>
</feature>
<evidence type="ECO:0000313" key="4">
    <source>
        <dbReference type="EMBL" id="ADD41073.1"/>
    </source>
</evidence>
<dbReference type="Pfam" id="PF00144">
    <property type="entry name" value="Beta-lactamase"/>
    <property type="match status" value="1"/>
</dbReference>
<dbReference type="RefSeq" id="WP_013016644.1">
    <property type="nucleotide sequence ID" value="NC_013947.1"/>
</dbReference>
<feature type="signal peptide" evidence="2">
    <location>
        <begin position="1"/>
        <end position="27"/>
    </location>
</feature>
<evidence type="ECO:0000313" key="5">
    <source>
        <dbReference type="Proteomes" id="UP000000844"/>
    </source>
</evidence>
<evidence type="ECO:0000259" key="3">
    <source>
        <dbReference type="Pfam" id="PF00144"/>
    </source>
</evidence>
<name>D3PV20_STANL</name>
<feature type="chain" id="PRO_5003049268" evidence="2">
    <location>
        <begin position="28"/>
        <end position="591"/>
    </location>
</feature>
<dbReference type="eggNOG" id="COG1680">
    <property type="taxonomic scope" value="Bacteria"/>
</dbReference>
<keyword evidence="2" id="KW-0732">Signal</keyword>